<evidence type="ECO:0000256" key="2">
    <source>
        <dbReference type="ARBA" id="ARBA00022679"/>
    </source>
</evidence>
<keyword evidence="3" id="KW-0949">S-adenosyl-L-methionine</keyword>
<dbReference type="Gene3D" id="3.40.1280.10">
    <property type="match status" value="1"/>
</dbReference>
<keyword evidence="1 5" id="KW-0489">Methyltransferase</keyword>
<dbReference type="PANTHER" id="PTHR33603:SF1">
    <property type="entry name" value="RIBOSOMAL RNA LARGE SUBUNIT METHYLTRANSFERASE H"/>
    <property type="match status" value="1"/>
</dbReference>
<proteinExistence type="inferred from homology"/>
<keyword evidence="2" id="KW-0808">Transferase</keyword>
<dbReference type="GO" id="GO:0008168">
    <property type="term" value="F:methyltransferase activity"/>
    <property type="evidence" value="ECO:0007669"/>
    <property type="project" value="UniProtKB-KW"/>
</dbReference>
<dbReference type="NCBIfam" id="NF000986">
    <property type="entry name" value="PRK00103.1-4"/>
    <property type="match status" value="1"/>
</dbReference>
<dbReference type="InterPro" id="IPR029028">
    <property type="entry name" value="Alpha/beta_knot_MTases"/>
</dbReference>
<dbReference type="EMBL" id="CP011126">
    <property type="protein sequence ID" value="AKQ33583.1"/>
    <property type="molecule type" value="Genomic_DNA"/>
</dbReference>
<dbReference type="Pfam" id="PF02590">
    <property type="entry name" value="SPOUT_MTase"/>
    <property type="match status" value="1"/>
</dbReference>
<dbReference type="InterPro" id="IPR003742">
    <property type="entry name" value="RlmH-like"/>
</dbReference>
<comment type="similarity">
    <text evidence="4">Belongs to the RNA methyltransferase RlmH family.</text>
</comment>
<evidence type="ECO:0000256" key="1">
    <source>
        <dbReference type="ARBA" id="ARBA00022603"/>
    </source>
</evidence>
<dbReference type="CDD" id="cd18081">
    <property type="entry name" value="RlmH-like"/>
    <property type="match status" value="1"/>
</dbReference>
<reference evidence="5 6" key="1">
    <citation type="journal article" date="2015" name="Genome Biol. Evol.">
        <title>Distinctive Genome Reduction Rates Revealed by Genomic Analyses of Two Coxiella-Like Endosymbionts in Ticks.</title>
        <authorList>
            <person name="Gottlieb Y."/>
            <person name="Lalzar I."/>
            <person name="Klasson L."/>
        </authorList>
    </citation>
    <scope>NUCLEOTIDE SEQUENCE [LARGE SCALE GENOMIC DNA]</scope>
    <source>
        <strain evidence="5 6">CRt</strain>
    </source>
</reference>
<evidence type="ECO:0000256" key="3">
    <source>
        <dbReference type="ARBA" id="ARBA00022691"/>
    </source>
</evidence>
<organism evidence="5 6">
    <name type="scientific">Candidatus Coxiella mudrowiae</name>
    <dbReference type="NCBI Taxonomy" id="2054173"/>
    <lineage>
        <taxon>Bacteria</taxon>
        <taxon>Pseudomonadati</taxon>
        <taxon>Pseudomonadota</taxon>
        <taxon>Gammaproteobacteria</taxon>
        <taxon>Legionellales</taxon>
        <taxon>Coxiellaceae</taxon>
        <taxon>Coxiella</taxon>
    </lineage>
</organism>
<keyword evidence="6" id="KW-1185">Reference proteome</keyword>
<evidence type="ECO:0000256" key="4">
    <source>
        <dbReference type="ARBA" id="ARBA00038303"/>
    </source>
</evidence>
<evidence type="ECO:0000313" key="5">
    <source>
        <dbReference type="EMBL" id="AKQ33583.1"/>
    </source>
</evidence>
<gene>
    <name evidence="5" type="primary">rlmH</name>
    <name evidence="5" type="ORF">CleRT_07690</name>
</gene>
<sequence length="164" mass="18659">MKINLIAIGKRLSDWVNYVDRLPRNFALNLIEIPALRWTKNADLAKIILKESQILLEAISKEGEIIVLNRTGEEINTLILSQKMADWRDKGRAINLLVGGPEGLVPLCFEKANWVCSLTQLTLPHPLVRIVIAEQIYRAWNIWPIILIIVNDKIPTYEKSTIGP</sequence>
<dbReference type="SUPFAM" id="SSF75217">
    <property type="entry name" value="alpha/beta knot"/>
    <property type="match status" value="1"/>
</dbReference>
<dbReference type="PIRSF" id="PIRSF004505">
    <property type="entry name" value="MT_bac"/>
    <property type="match status" value="1"/>
</dbReference>
<accession>A0ABM5UUG0</accession>
<dbReference type="RefSeq" id="WP_235379185.1">
    <property type="nucleotide sequence ID" value="NZ_CP011126.1"/>
</dbReference>
<dbReference type="PANTHER" id="PTHR33603">
    <property type="entry name" value="METHYLTRANSFERASE"/>
    <property type="match status" value="1"/>
</dbReference>
<evidence type="ECO:0000313" key="6">
    <source>
        <dbReference type="Proteomes" id="UP000063965"/>
    </source>
</evidence>
<dbReference type="InterPro" id="IPR029026">
    <property type="entry name" value="tRNA_m1G_MTases_N"/>
</dbReference>
<dbReference type="GO" id="GO:0032259">
    <property type="term" value="P:methylation"/>
    <property type="evidence" value="ECO:0007669"/>
    <property type="project" value="UniProtKB-KW"/>
</dbReference>
<name>A0ABM5UUG0_9COXI</name>
<dbReference type="Proteomes" id="UP000063965">
    <property type="component" value="Chromosome"/>
</dbReference>
<protein>
    <submittedName>
        <fullName evidence="5">Ribosomal RNA large subunit methyltransferase H</fullName>
    </submittedName>
</protein>